<dbReference type="SUPFAM" id="SSF47413">
    <property type="entry name" value="lambda repressor-like DNA-binding domains"/>
    <property type="match status" value="1"/>
</dbReference>
<proteinExistence type="predicted"/>
<dbReference type="InterPro" id="IPR043917">
    <property type="entry name" value="DUF5753"/>
</dbReference>
<evidence type="ECO:0000313" key="2">
    <source>
        <dbReference type="EMBL" id="ALG07677.1"/>
    </source>
</evidence>
<dbReference type="Proteomes" id="UP000063699">
    <property type="component" value="Chromosome"/>
</dbReference>
<dbReference type="AlphaFoldDB" id="A0A0N9HZF7"/>
<keyword evidence="4" id="KW-1185">Reference proteome</keyword>
<dbReference type="InterPro" id="IPR001387">
    <property type="entry name" value="Cro/C1-type_HTH"/>
</dbReference>
<organism evidence="3 4">
    <name type="scientific">Kibdelosporangium phytohabitans</name>
    <dbReference type="NCBI Taxonomy" id="860235"/>
    <lineage>
        <taxon>Bacteria</taxon>
        <taxon>Bacillati</taxon>
        <taxon>Actinomycetota</taxon>
        <taxon>Actinomycetes</taxon>
        <taxon>Pseudonocardiales</taxon>
        <taxon>Pseudonocardiaceae</taxon>
        <taxon>Kibdelosporangium</taxon>
    </lineage>
</organism>
<dbReference type="Pfam" id="PF13560">
    <property type="entry name" value="HTH_31"/>
    <property type="match status" value="1"/>
</dbReference>
<dbReference type="RefSeq" id="WP_054289643.1">
    <property type="nucleotide sequence ID" value="NZ_CP012752.1"/>
</dbReference>
<feature type="domain" description="HTH cro/C1-type" evidence="1">
    <location>
        <begin position="18"/>
        <end position="72"/>
    </location>
</feature>
<evidence type="ECO:0000313" key="4">
    <source>
        <dbReference type="Proteomes" id="UP000063699"/>
    </source>
</evidence>
<dbReference type="EMBL" id="CP012752">
    <property type="protein sequence ID" value="ALG07733.1"/>
    <property type="molecule type" value="Genomic_DNA"/>
</dbReference>
<evidence type="ECO:0000259" key="1">
    <source>
        <dbReference type="PROSITE" id="PS50943"/>
    </source>
</evidence>
<dbReference type="CDD" id="cd00093">
    <property type="entry name" value="HTH_XRE"/>
    <property type="match status" value="1"/>
</dbReference>
<dbReference type="PROSITE" id="PS50943">
    <property type="entry name" value="HTH_CROC1"/>
    <property type="match status" value="1"/>
</dbReference>
<name>A0A0N9HZF7_9PSEU</name>
<dbReference type="GO" id="GO:0003677">
    <property type="term" value="F:DNA binding"/>
    <property type="evidence" value="ECO:0007669"/>
    <property type="project" value="InterPro"/>
</dbReference>
<protein>
    <recommendedName>
        <fullName evidence="1">HTH cro/C1-type domain-containing protein</fullName>
    </recommendedName>
</protein>
<dbReference type="EMBL" id="CP012752">
    <property type="protein sequence ID" value="ALG07677.1"/>
    <property type="molecule type" value="Genomic_DNA"/>
</dbReference>
<dbReference type="STRING" id="860235.AOZ06_12845"/>
<dbReference type="OrthoDB" id="4285266at2"/>
<dbReference type="Pfam" id="PF19054">
    <property type="entry name" value="DUF5753"/>
    <property type="match status" value="1"/>
</dbReference>
<gene>
    <name evidence="2" type="ORF">AOZ06_12845</name>
    <name evidence="3" type="ORF">AOZ06_13165</name>
</gene>
<accession>A0A0N9HZF7</accession>
<dbReference type="SMART" id="SM00530">
    <property type="entry name" value="HTH_XRE"/>
    <property type="match status" value="1"/>
</dbReference>
<dbReference type="KEGG" id="kphy:AOZ06_12845"/>
<dbReference type="KEGG" id="kphy:AOZ06_13165"/>
<sequence>MAKPINPTMPKRQLGLALAKLRDQAGASREDAAEVIECSPSKISRIEHGQVGVRAAELTLLLDLYSVAGAEREALEALGRETRQRRPRTTFGKAMPEWFRRYVGLEEAASEIRTYDSELVTGLAQTPNYARALIVASPLHNPPDVDRLVEARIARQQATITAEKPCQLWAVMTEGVIRTAVGGPDVMRAQLQHILELGELPHVTIQIMPFSAGAHAASGFPFSLLRFPDEGERDAEPTDVVYLEELSSAALLDRPDDEQRQQYVTVWNHLVERALSPTDSHRLVDTVRREL</sequence>
<reference evidence="3 4" key="1">
    <citation type="submission" date="2015-07" db="EMBL/GenBank/DDBJ databases">
        <title>Genome sequencing of Kibdelosporangium phytohabitans.</title>
        <authorList>
            <person name="Qin S."/>
            <person name="Xing K."/>
        </authorList>
    </citation>
    <scope>NUCLEOTIDE SEQUENCE [LARGE SCALE GENOMIC DNA]</scope>
    <source>
        <strain evidence="3 4">KLBMP1111</strain>
    </source>
</reference>
<evidence type="ECO:0000313" key="3">
    <source>
        <dbReference type="EMBL" id="ALG07733.1"/>
    </source>
</evidence>
<dbReference type="Gene3D" id="1.10.260.40">
    <property type="entry name" value="lambda repressor-like DNA-binding domains"/>
    <property type="match status" value="1"/>
</dbReference>
<dbReference type="InterPro" id="IPR010982">
    <property type="entry name" value="Lambda_DNA-bd_dom_sf"/>
</dbReference>